<comment type="similarity">
    <text evidence="1">Belongs to the ATP-dependent AMP-binding enzyme family.</text>
</comment>
<accession>A0A6M4H988</accession>
<dbReference type="PANTHER" id="PTHR43767">
    <property type="entry name" value="LONG-CHAIN-FATTY-ACID--COA LIGASE"/>
    <property type="match status" value="1"/>
</dbReference>
<dbReference type="Pfam" id="PF00501">
    <property type="entry name" value="AMP-binding"/>
    <property type="match status" value="1"/>
</dbReference>
<evidence type="ECO:0000313" key="6">
    <source>
        <dbReference type="Proteomes" id="UP000503096"/>
    </source>
</evidence>
<keyword evidence="2 5" id="KW-0436">Ligase</keyword>
<keyword evidence="6" id="KW-1185">Reference proteome</keyword>
<dbReference type="InterPro" id="IPR000873">
    <property type="entry name" value="AMP-dep_synth/lig_dom"/>
</dbReference>
<dbReference type="PROSITE" id="PS00455">
    <property type="entry name" value="AMP_BINDING"/>
    <property type="match status" value="1"/>
</dbReference>
<evidence type="ECO:0000256" key="2">
    <source>
        <dbReference type="ARBA" id="ARBA00022598"/>
    </source>
</evidence>
<name>A0A6M4H988_9PROT</name>
<dbReference type="Gene3D" id="3.40.50.12780">
    <property type="entry name" value="N-terminal domain of ligase-like"/>
    <property type="match status" value="1"/>
</dbReference>
<dbReference type="InterPro" id="IPR050237">
    <property type="entry name" value="ATP-dep_AMP-bd_enzyme"/>
</dbReference>
<dbReference type="InterPro" id="IPR042099">
    <property type="entry name" value="ANL_N_sf"/>
</dbReference>
<dbReference type="InterPro" id="IPR045851">
    <property type="entry name" value="AMP-bd_C_sf"/>
</dbReference>
<dbReference type="EC" id="6.2.1.3" evidence="5"/>
<dbReference type="InParanoid" id="A0A6M4H988"/>
<dbReference type="GO" id="GO:0004467">
    <property type="term" value="F:long-chain fatty acid-CoA ligase activity"/>
    <property type="evidence" value="ECO:0007669"/>
    <property type="project" value="UniProtKB-EC"/>
</dbReference>
<dbReference type="Pfam" id="PF13193">
    <property type="entry name" value="AMP-binding_C"/>
    <property type="match status" value="1"/>
</dbReference>
<dbReference type="SUPFAM" id="SSF56801">
    <property type="entry name" value="Acetyl-CoA synthetase-like"/>
    <property type="match status" value="1"/>
</dbReference>
<dbReference type="InterPro" id="IPR020845">
    <property type="entry name" value="AMP-binding_CS"/>
</dbReference>
<sequence length="518" mass="55602">MRPFTPEYSAFRPPRHPVNPVSWLDSAVRHTPDAVAVYRGAAPWASYRRLAGRVGGLAAALRGPMGLAAGDRVAIVMRNLPQYLEAMYAAWWAGLAAVPVNSKLHAREVAYILEHSGARAVFASDDWREGLSAATVPVIEAGSREYDRLAASAPMAASPAAADALAWLFYTSGTTGRPKGAMLSHANLAAMTQAYFASVDEVLVQGRLLHAAPLSHGSGLYTFTHLARGAAQVIPESGGFDAAEVLELLERHENVSMFAAPTIVRRLVDAGMASGARAPGLQTLIYGGGPMYTADIRAAMRVFGNRFAQIYGQGESPMTITALSKSHHGDTAHPRYAQRLASVGIAHAGTEVAIRDGEGRDLPAGDVGEICVRGATVMAGYWNDPAATAKALRDTWLWTGDIGALDADGFLTLKDRSKDVIISGGSNIYPREVEEVLLTHPAVAEVAVVGRPDPEWGEVVVAFVVARGPRPPVEELDRLCLERIARFKRPKDYRYLDALPKNNYGKVLKTELRKLAAP</sequence>
<dbReference type="KEGG" id="upl:DSM104440_02965"/>
<feature type="domain" description="AMP-binding enzyme C-terminal" evidence="4">
    <location>
        <begin position="432"/>
        <end position="506"/>
    </location>
</feature>
<dbReference type="PANTHER" id="PTHR43767:SF7">
    <property type="entry name" value="MEDIUM_LONG-CHAIN-FATTY-ACID--COA LIGASE FADD8"/>
    <property type="match status" value="1"/>
</dbReference>
<dbReference type="Proteomes" id="UP000503096">
    <property type="component" value="Chromosome"/>
</dbReference>
<evidence type="ECO:0000259" key="4">
    <source>
        <dbReference type="Pfam" id="PF13193"/>
    </source>
</evidence>
<evidence type="ECO:0000313" key="5">
    <source>
        <dbReference type="EMBL" id="QJR16136.1"/>
    </source>
</evidence>
<dbReference type="FunFam" id="3.30.300.30:FF:000008">
    <property type="entry name" value="2,3-dihydroxybenzoate-AMP ligase"/>
    <property type="match status" value="1"/>
</dbReference>
<organism evidence="5 6">
    <name type="scientific">Usitatibacter palustris</name>
    <dbReference type="NCBI Taxonomy" id="2732487"/>
    <lineage>
        <taxon>Bacteria</taxon>
        <taxon>Pseudomonadati</taxon>
        <taxon>Pseudomonadota</taxon>
        <taxon>Betaproteobacteria</taxon>
        <taxon>Nitrosomonadales</taxon>
        <taxon>Usitatibacteraceae</taxon>
        <taxon>Usitatibacter</taxon>
    </lineage>
</organism>
<evidence type="ECO:0000259" key="3">
    <source>
        <dbReference type="Pfam" id="PF00501"/>
    </source>
</evidence>
<reference evidence="5 6" key="1">
    <citation type="submission" date="2020-04" db="EMBL/GenBank/DDBJ databases">
        <title>Usitatibacter rugosus gen. nov., sp. nov. and Usitatibacter palustris sp. nov., novel members of Usitatibacteraceae fam. nov. within the order Nitrosomonadales isolated from soil.</title>
        <authorList>
            <person name="Huber K.J."/>
            <person name="Neumann-Schaal M."/>
            <person name="Geppert A."/>
            <person name="Luckner M."/>
            <person name="Wanner G."/>
            <person name="Overmann J."/>
        </authorList>
    </citation>
    <scope>NUCLEOTIDE SEQUENCE [LARGE SCALE GENOMIC DNA]</scope>
    <source>
        <strain evidence="5 6">Swamp67</strain>
    </source>
</reference>
<dbReference type="EMBL" id="CP053073">
    <property type="protein sequence ID" value="QJR16136.1"/>
    <property type="molecule type" value="Genomic_DNA"/>
</dbReference>
<dbReference type="InterPro" id="IPR025110">
    <property type="entry name" value="AMP-bd_C"/>
</dbReference>
<gene>
    <name evidence="5" type="primary">lcfB_4</name>
    <name evidence="5" type="ORF">DSM104440_02965</name>
</gene>
<proteinExistence type="inferred from homology"/>
<protein>
    <submittedName>
        <fullName evidence="5">Long-chain-fatty-acid--CoA ligase</fullName>
        <ecNumber evidence="5">6.2.1.3</ecNumber>
    </submittedName>
</protein>
<dbReference type="AlphaFoldDB" id="A0A6M4H988"/>
<dbReference type="Gene3D" id="3.30.300.30">
    <property type="match status" value="1"/>
</dbReference>
<feature type="domain" description="AMP-dependent synthetase/ligase" evidence="3">
    <location>
        <begin position="25"/>
        <end position="382"/>
    </location>
</feature>
<evidence type="ECO:0000256" key="1">
    <source>
        <dbReference type="ARBA" id="ARBA00006432"/>
    </source>
</evidence>